<dbReference type="Proteomes" id="UP000390763">
    <property type="component" value="Unassembled WGS sequence"/>
</dbReference>
<evidence type="ECO:0000259" key="1">
    <source>
        <dbReference type="Pfam" id="PF01370"/>
    </source>
</evidence>
<dbReference type="RefSeq" id="WP_153088820.1">
    <property type="nucleotide sequence ID" value="NZ_VZAJ01000044.1"/>
</dbReference>
<dbReference type="InterPro" id="IPR036291">
    <property type="entry name" value="NAD(P)-bd_dom_sf"/>
</dbReference>
<dbReference type="EMBL" id="VZBT01000085">
    <property type="protein sequence ID" value="MQO04730.1"/>
    <property type="molecule type" value="Genomic_DNA"/>
</dbReference>
<dbReference type="InterPro" id="IPR001509">
    <property type="entry name" value="Epimerase_deHydtase"/>
</dbReference>
<dbReference type="AlphaFoldDB" id="A0AB35ZIQ0"/>
<feature type="domain" description="NAD-dependent epimerase/dehydratase" evidence="1">
    <location>
        <begin position="5"/>
        <end position="251"/>
    </location>
</feature>
<evidence type="ECO:0000313" key="3">
    <source>
        <dbReference type="Proteomes" id="UP000390763"/>
    </source>
</evidence>
<dbReference type="Gene3D" id="3.40.50.720">
    <property type="entry name" value="NAD(P)-binding Rossmann-like Domain"/>
    <property type="match status" value="1"/>
</dbReference>
<dbReference type="SUPFAM" id="SSF51735">
    <property type="entry name" value="NAD(P)-binding Rossmann-fold domains"/>
    <property type="match status" value="1"/>
</dbReference>
<dbReference type="Pfam" id="PF01370">
    <property type="entry name" value="Epimerase"/>
    <property type="match status" value="1"/>
</dbReference>
<proteinExistence type="predicted"/>
<protein>
    <submittedName>
        <fullName evidence="2">NAD(P)-dependent oxidoreductase</fullName>
    </submittedName>
</protein>
<organism evidence="2 3">
    <name type="scientific">Segatella copri</name>
    <dbReference type="NCBI Taxonomy" id="165179"/>
    <lineage>
        <taxon>Bacteria</taxon>
        <taxon>Pseudomonadati</taxon>
        <taxon>Bacteroidota</taxon>
        <taxon>Bacteroidia</taxon>
        <taxon>Bacteroidales</taxon>
        <taxon>Prevotellaceae</taxon>
        <taxon>Segatella</taxon>
    </lineage>
</organism>
<gene>
    <name evidence="2" type="ORF">F7D62_11580</name>
</gene>
<dbReference type="InterPro" id="IPR050177">
    <property type="entry name" value="Lipid_A_modif_metabolic_enz"/>
</dbReference>
<reference evidence="3" key="1">
    <citation type="submission" date="2019-09" db="EMBL/GenBank/DDBJ databases">
        <title>Distinct polysaccharide growth profiles of human intestinal Prevotella copri isolates.</title>
        <authorList>
            <person name="Fehlner-Peach H."/>
            <person name="Magnabosco C."/>
            <person name="Raghavan V."/>
            <person name="Scher J.U."/>
            <person name="Tett A."/>
            <person name="Cox L.M."/>
            <person name="Gottsegen C."/>
            <person name="Watters A."/>
            <person name="Wiltshire- Gordon J.D."/>
            <person name="Segata N."/>
            <person name="Bonneau R."/>
            <person name="Littman D.R."/>
        </authorList>
    </citation>
    <scope>NUCLEOTIDE SEQUENCE [LARGE SCALE GENOMIC DNA]</scope>
    <source>
        <strain evidence="3">iAK279</strain>
    </source>
</reference>
<evidence type="ECO:0000313" key="2">
    <source>
        <dbReference type="EMBL" id="MQO04730.1"/>
    </source>
</evidence>
<dbReference type="PANTHER" id="PTHR43245">
    <property type="entry name" value="BIFUNCTIONAL POLYMYXIN RESISTANCE PROTEIN ARNA"/>
    <property type="match status" value="1"/>
</dbReference>
<name>A0AB35ZIQ0_9BACT</name>
<comment type="caution">
    <text evidence="2">The sequence shown here is derived from an EMBL/GenBank/DDBJ whole genome shotgun (WGS) entry which is preliminary data.</text>
</comment>
<sequence>MKKKIIIFGATGNVGSYLLKYALEYFDKDEFEIIASGRRETDFFTKRGIKYYSVDLTNEKDFEKLPTENVYAVMLLAAQIPSYMDKYEPKKYVDSIINGGYNVLEYCRKNNVDRILYTQTVFDVSLYPHNVVLSPYAKPNFSYTGDHAVYVIAKNTMLQLIEHYHQEYGLKKFIFRLPTIYSYSPYHYYFPKGVKTKRPVYQMIEKAMKSEPIEIWGDKNYAKDMVHVYDFSQMLCKAALVDREEGFYNIGTGIPVTIEEQIKTIVDVFSPKDNPSPIVYRPDKVCGGGFLMDITNAKEELGYEPKYDCRALFEDYKHEMEVQRFAELRMNTSSEASKITPPHVK</sequence>
<accession>A0AB35ZIQ0</accession>